<organism evidence="1 2">
    <name type="scientific">Pyxicephalus adspersus</name>
    <name type="common">African bullfrog</name>
    <dbReference type="NCBI Taxonomy" id="30357"/>
    <lineage>
        <taxon>Eukaryota</taxon>
        <taxon>Metazoa</taxon>
        <taxon>Chordata</taxon>
        <taxon>Craniata</taxon>
        <taxon>Vertebrata</taxon>
        <taxon>Euteleostomi</taxon>
        <taxon>Amphibia</taxon>
        <taxon>Batrachia</taxon>
        <taxon>Anura</taxon>
        <taxon>Neobatrachia</taxon>
        <taxon>Ranoidea</taxon>
        <taxon>Pyxicephalidae</taxon>
        <taxon>Pyxicephalinae</taxon>
        <taxon>Pyxicephalus</taxon>
    </lineage>
</organism>
<protein>
    <recommendedName>
        <fullName evidence="3">Secreted protein</fullName>
    </recommendedName>
</protein>
<name>A0AAV3ARF6_PYXAD</name>
<dbReference type="AlphaFoldDB" id="A0AAV3ARF6"/>
<dbReference type="Proteomes" id="UP001181693">
    <property type="component" value="Unassembled WGS sequence"/>
</dbReference>
<accession>A0AAV3ARF6</accession>
<sequence>MSHPPPPLFLQVISSLICLEFSRPFYYSSISGKININIVHTTVYNKSERKNPTFFDCYFDSHAVCRQQTKYQIPVWSVYLQLIYFTH</sequence>
<evidence type="ECO:0008006" key="3">
    <source>
        <dbReference type="Google" id="ProtNLM"/>
    </source>
</evidence>
<evidence type="ECO:0000313" key="2">
    <source>
        <dbReference type="Proteomes" id="UP001181693"/>
    </source>
</evidence>
<proteinExistence type="predicted"/>
<gene>
    <name evidence="1" type="ORF">GDO54_011218</name>
</gene>
<keyword evidence="2" id="KW-1185">Reference proteome</keyword>
<reference evidence="1" key="1">
    <citation type="thesis" date="2020" institute="ProQuest LLC" country="789 East Eisenhower Parkway, Ann Arbor, MI, USA">
        <title>Comparative Genomics and Chromosome Evolution.</title>
        <authorList>
            <person name="Mudd A.B."/>
        </authorList>
    </citation>
    <scope>NUCLEOTIDE SEQUENCE</scope>
    <source>
        <strain evidence="1">1538</strain>
        <tissue evidence="1">Blood</tissue>
    </source>
</reference>
<evidence type="ECO:0000313" key="1">
    <source>
        <dbReference type="EMBL" id="DBA27036.1"/>
    </source>
</evidence>
<comment type="caution">
    <text evidence="1">The sequence shown here is derived from an EMBL/GenBank/DDBJ whole genome shotgun (WGS) entry which is preliminary data.</text>
</comment>
<dbReference type="EMBL" id="DYDO01000004">
    <property type="protein sequence ID" value="DBA27036.1"/>
    <property type="molecule type" value="Genomic_DNA"/>
</dbReference>